<feature type="domain" description="Glycosyl transferase family 28 C-terminal" evidence="6">
    <location>
        <begin position="718"/>
        <end position="803"/>
    </location>
</feature>
<feature type="transmembrane region" description="Helical" evidence="5">
    <location>
        <begin position="70"/>
        <end position="91"/>
    </location>
</feature>
<feature type="transmembrane region" description="Helical" evidence="5">
    <location>
        <begin position="439"/>
        <end position="461"/>
    </location>
</feature>
<gene>
    <name evidence="8" type="ORF">H9892_01510</name>
</gene>
<evidence type="ECO:0000256" key="1">
    <source>
        <dbReference type="ARBA" id="ARBA00004141"/>
    </source>
</evidence>
<dbReference type="GO" id="GO:0016758">
    <property type="term" value="F:hexosyltransferase activity"/>
    <property type="evidence" value="ECO:0007669"/>
    <property type="project" value="InterPro"/>
</dbReference>
<dbReference type="InterPro" id="IPR007016">
    <property type="entry name" value="O-antigen_ligase-rel_domated"/>
</dbReference>
<accession>A0A9D1TQR6</accession>
<keyword evidence="3 5" id="KW-1133">Transmembrane helix</keyword>
<reference evidence="8" key="2">
    <citation type="submission" date="2021-04" db="EMBL/GenBank/DDBJ databases">
        <authorList>
            <person name="Gilroy R."/>
        </authorList>
    </citation>
    <scope>NUCLEOTIDE SEQUENCE</scope>
    <source>
        <strain evidence="8">12435</strain>
    </source>
</reference>
<keyword evidence="2 5" id="KW-0812">Transmembrane</keyword>
<evidence type="ECO:0000256" key="4">
    <source>
        <dbReference type="ARBA" id="ARBA00023136"/>
    </source>
</evidence>
<feature type="transmembrane region" description="Helical" evidence="5">
    <location>
        <begin position="103"/>
        <end position="124"/>
    </location>
</feature>
<name>A0A9D1TQR6_9FIRM</name>
<dbReference type="GO" id="GO:0016874">
    <property type="term" value="F:ligase activity"/>
    <property type="evidence" value="ECO:0007669"/>
    <property type="project" value="UniProtKB-KW"/>
</dbReference>
<evidence type="ECO:0000259" key="6">
    <source>
        <dbReference type="Pfam" id="PF04101"/>
    </source>
</evidence>
<dbReference type="Gene3D" id="3.40.50.2000">
    <property type="entry name" value="Glycogen Phosphorylase B"/>
    <property type="match status" value="1"/>
</dbReference>
<comment type="subcellular location">
    <subcellularLocation>
        <location evidence="1">Membrane</location>
        <topology evidence="1">Multi-pass membrane protein</topology>
    </subcellularLocation>
</comment>
<feature type="transmembrane region" description="Helical" evidence="5">
    <location>
        <begin position="294"/>
        <end position="310"/>
    </location>
</feature>
<dbReference type="AlphaFoldDB" id="A0A9D1TQR6"/>
<comment type="caution">
    <text evidence="8">The sequence shown here is derived from an EMBL/GenBank/DDBJ whole genome shotgun (WGS) entry which is preliminary data.</text>
</comment>
<feature type="transmembrane region" description="Helical" evidence="5">
    <location>
        <begin position="235"/>
        <end position="258"/>
    </location>
</feature>
<keyword evidence="8" id="KW-0436">Ligase</keyword>
<proteinExistence type="predicted"/>
<dbReference type="SUPFAM" id="SSF53756">
    <property type="entry name" value="UDP-Glycosyltransferase/glycogen phosphorylase"/>
    <property type="match status" value="1"/>
</dbReference>
<evidence type="ECO:0000313" key="8">
    <source>
        <dbReference type="EMBL" id="HIW01998.1"/>
    </source>
</evidence>
<feature type="transmembrane region" description="Helical" evidence="5">
    <location>
        <begin position="407"/>
        <end position="427"/>
    </location>
</feature>
<evidence type="ECO:0000256" key="5">
    <source>
        <dbReference type="SAM" id="Phobius"/>
    </source>
</evidence>
<dbReference type="GO" id="GO:0016020">
    <property type="term" value="C:membrane"/>
    <property type="evidence" value="ECO:0007669"/>
    <property type="project" value="UniProtKB-SubCell"/>
</dbReference>
<feature type="transmembrane region" description="Helical" evidence="5">
    <location>
        <begin position="136"/>
        <end position="155"/>
    </location>
</feature>
<evidence type="ECO:0000313" key="9">
    <source>
        <dbReference type="Proteomes" id="UP000823990"/>
    </source>
</evidence>
<dbReference type="Proteomes" id="UP000823990">
    <property type="component" value="Unassembled WGS sequence"/>
</dbReference>
<evidence type="ECO:0000259" key="7">
    <source>
        <dbReference type="Pfam" id="PF04932"/>
    </source>
</evidence>
<sequence>MSEIKGLSKRKGVLRAIAEWQKTIWYPVTFALLGVVAATFGWHVYVPVLYILAASVVFAALFCDDVKVMLVPVMLIYYSIGSDVMMTTNVSRNDMLGAFELPGLINMLVAGGIVLTAVVSRLISSGTVRVIVHKRGILTAGMLCMAAALLLNGVGSPSWEIVDLGLGALMAAGLMAMYFIVLAVGSRSEGVTAYVCKLCFVCGMMICAESWLLIARTAADGTLFKMENGNFTGGINRYVLAFGWGEANIVAGTLVALIPPVMYFAYIGRFGIFPYIAALVMYFTVLILNARTSILMGIIVLVACMALACFGKRRDTARMMTLVSLALAAFGTVIAFSVIGFERVPGFLSNMFRVEQGDNQRFERWADGMRDFTRAPVFGVGFADGAGAGATDVNIYSNMYHNIGVELFGAMGIAGVIAFIVHIKGVVELLVRKFSAARLVLLLCPVSVIMTSTLDNFFFYFNVQLIYSALLAAAELDLEEKRAKALAACRKPKAGRKPRVAFTFVEAGMGHIVPEKAVAEAFEKKYGDKAEVILSHFYSETGDKDMLRFEKGFVDTVMSQSRSRVFGKLCILGNVLAGDALAQRFVMRMRVPDSKADRRALVHLAELDADYVFTTHWATATYAARLPDGLRPYTMMLCPDPYSNGMFNVDVSDFLMTTEAGAKRTGRRRMYAGGNVSVVPYPIRNEAYSLLGRKAELRKAAGIGEDEFVAIFADGGYGMAKLEETVKELLALDADMRIIAVCGKNEEGAERLRALRPGGKTRLDVYGFAENMLELMAMSDIFVGKSGANSMAEPTFFGMPIIITKCITPIEDNTRKYYVRNVGNAMYIPSPRKAAARLAHLAAHRDELEPYAENARTRAVKYGAEAVADFIYERISSAERPEGKYTVVNYNG</sequence>
<feature type="transmembrane region" description="Helical" evidence="5">
    <location>
        <begin position="48"/>
        <end position="63"/>
    </location>
</feature>
<dbReference type="Pfam" id="PF04932">
    <property type="entry name" value="Wzy_C"/>
    <property type="match status" value="1"/>
</dbReference>
<organism evidence="8 9">
    <name type="scientific">Candidatus Protoclostridium stercorigallinarum</name>
    <dbReference type="NCBI Taxonomy" id="2838741"/>
    <lineage>
        <taxon>Bacteria</taxon>
        <taxon>Bacillati</taxon>
        <taxon>Bacillota</taxon>
        <taxon>Clostridia</taxon>
        <taxon>Candidatus Protoclostridium</taxon>
    </lineage>
</organism>
<reference evidence="8" key="1">
    <citation type="journal article" date="2021" name="PeerJ">
        <title>Extensive microbial diversity within the chicken gut microbiome revealed by metagenomics and culture.</title>
        <authorList>
            <person name="Gilroy R."/>
            <person name="Ravi A."/>
            <person name="Getino M."/>
            <person name="Pursley I."/>
            <person name="Horton D.L."/>
            <person name="Alikhan N.F."/>
            <person name="Baker D."/>
            <person name="Gharbi K."/>
            <person name="Hall N."/>
            <person name="Watson M."/>
            <person name="Adriaenssens E.M."/>
            <person name="Foster-Nyarko E."/>
            <person name="Jarju S."/>
            <person name="Secka A."/>
            <person name="Antonio M."/>
            <person name="Oren A."/>
            <person name="Chaudhuri R.R."/>
            <person name="La Ragione R."/>
            <person name="Hildebrand F."/>
            <person name="Pallen M.J."/>
        </authorList>
    </citation>
    <scope>NUCLEOTIDE SEQUENCE</scope>
    <source>
        <strain evidence="8">12435</strain>
    </source>
</reference>
<feature type="transmembrane region" description="Helical" evidence="5">
    <location>
        <begin position="270"/>
        <end position="288"/>
    </location>
</feature>
<evidence type="ECO:0000256" key="3">
    <source>
        <dbReference type="ARBA" id="ARBA00022989"/>
    </source>
</evidence>
<dbReference type="EMBL" id="DXHS01000025">
    <property type="protein sequence ID" value="HIW01998.1"/>
    <property type="molecule type" value="Genomic_DNA"/>
</dbReference>
<dbReference type="InterPro" id="IPR007235">
    <property type="entry name" value="Glyco_trans_28_C"/>
</dbReference>
<feature type="transmembrane region" description="Helical" evidence="5">
    <location>
        <begin position="161"/>
        <end position="184"/>
    </location>
</feature>
<evidence type="ECO:0000256" key="2">
    <source>
        <dbReference type="ARBA" id="ARBA00022692"/>
    </source>
</evidence>
<feature type="transmembrane region" description="Helical" evidence="5">
    <location>
        <begin position="24"/>
        <end position="42"/>
    </location>
</feature>
<dbReference type="Pfam" id="PF04101">
    <property type="entry name" value="Glyco_tran_28_C"/>
    <property type="match status" value="1"/>
</dbReference>
<dbReference type="PANTHER" id="PTHR43025:SF3">
    <property type="entry name" value="MONOGALACTOSYLDIACYLGLYCEROL SYNTHASE 1, CHLOROPLASTIC"/>
    <property type="match status" value="1"/>
</dbReference>
<dbReference type="InterPro" id="IPR050519">
    <property type="entry name" value="Glycosyltransf_28_UgtP"/>
</dbReference>
<dbReference type="PANTHER" id="PTHR43025">
    <property type="entry name" value="MONOGALACTOSYLDIACYLGLYCEROL SYNTHASE"/>
    <property type="match status" value="1"/>
</dbReference>
<keyword evidence="4 5" id="KW-0472">Membrane</keyword>
<feature type="transmembrane region" description="Helical" evidence="5">
    <location>
        <begin position="191"/>
        <end position="215"/>
    </location>
</feature>
<protein>
    <submittedName>
        <fullName evidence="8">O-antigen ligase family protein</fullName>
    </submittedName>
</protein>
<feature type="transmembrane region" description="Helical" evidence="5">
    <location>
        <begin position="322"/>
        <end position="341"/>
    </location>
</feature>
<feature type="domain" description="O-antigen ligase-related" evidence="7">
    <location>
        <begin position="277"/>
        <end position="420"/>
    </location>
</feature>